<keyword evidence="3" id="KW-1185">Reference proteome</keyword>
<accession>A0A840SCZ2</accession>
<keyword evidence="1" id="KW-0732">Signal</keyword>
<evidence type="ECO:0000313" key="2">
    <source>
        <dbReference type="EMBL" id="MBB5206179.1"/>
    </source>
</evidence>
<reference evidence="2 3" key="1">
    <citation type="submission" date="2020-08" db="EMBL/GenBank/DDBJ databases">
        <title>Genomic Encyclopedia of Type Strains, Phase IV (KMG-IV): sequencing the most valuable type-strain genomes for metagenomic binning, comparative biology and taxonomic classification.</title>
        <authorList>
            <person name="Goeker M."/>
        </authorList>
    </citation>
    <scope>NUCLEOTIDE SEQUENCE [LARGE SCALE GENOMIC DNA]</scope>
    <source>
        <strain evidence="2 3">DSM 23958</strain>
    </source>
</reference>
<proteinExistence type="predicted"/>
<organism evidence="2 3">
    <name type="scientific">Inhella inkyongensis</name>
    <dbReference type="NCBI Taxonomy" id="392593"/>
    <lineage>
        <taxon>Bacteria</taxon>
        <taxon>Pseudomonadati</taxon>
        <taxon>Pseudomonadota</taxon>
        <taxon>Betaproteobacteria</taxon>
        <taxon>Burkholderiales</taxon>
        <taxon>Sphaerotilaceae</taxon>
        <taxon>Inhella</taxon>
    </lineage>
</organism>
<dbReference type="EMBL" id="JACHHO010000007">
    <property type="protein sequence ID" value="MBB5206179.1"/>
    <property type="molecule type" value="Genomic_DNA"/>
</dbReference>
<comment type="caution">
    <text evidence="2">The sequence shown here is derived from an EMBL/GenBank/DDBJ whole genome shotgun (WGS) entry which is preliminary data.</text>
</comment>
<name>A0A840SCZ2_9BURK</name>
<sequence>MVSRFAWAGLLACLLTPAVRATTVPLQWGEQRRFEMERTLPAGGRLEVCGPVTPAEPVDWTFHADGVLAFSILHRLGHRSLVSERRQRVKALQGKFKAEQAYPHCWVWINRGQQPVRLALMLRY</sequence>
<gene>
    <name evidence="2" type="ORF">HNQ51_003522</name>
</gene>
<evidence type="ECO:0000256" key="1">
    <source>
        <dbReference type="SAM" id="SignalP"/>
    </source>
</evidence>
<dbReference type="AlphaFoldDB" id="A0A840SCZ2"/>
<dbReference type="OrthoDB" id="9154015at2"/>
<protein>
    <submittedName>
        <fullName evidence="2">Uncharacterized protein</fullName>
    </submittedName>
</protein>
<dbReference type="RefSeq" id="WP_138856300.1">
    <property type="nucleotide sequence ID" value="NZ_CP040709.1"/>
</dbReference>
<feature type="signal peptide" evidence="1">
    <location>
        <begin position="1"/>
        <end position="21"/>
    </location>
</feature>
<dbReference type="Proteomes" id="UP000554837">
    <property type="component" value="Unassembled WGS sequence"/>
</dbReference>
<evidence type="ECO:0000313" key="3">
    <source>
        <dbReference type="Proteomes" id="UP000554837"/>
    </source>
</evidence>
<feature type="chain" id="PRO_5032987121" evidence="1">
    <location>
        <begin position="22"/>
        <end position="124"/>
    </location>
</feature>